<dbReference type="PANTHER" id="PTHR43622:SF7">
    <property type="entry name" value="3-DEHYDROQUINATE SYNTHASE, CHLOROPLASTIC"/>
    <property type="match status" value="1"/>
</dbReference>
<comment type="caution">
    <text evidence="8">The sequence shown here is derived from an EMBL/GenBank/DDBJ whole genome shotgun (WGS) entry which is preliminary data.</text>
</comment>
<dbReference type="EMBL" id="JADEWN010000010">
    <property type="protein sequence ID" value="MBE9189953.1"/>
    <property type="molecule type" value="Genomic_DNA"/>
</dbReference>
<accession>A0ABR9URH9</accession>
<evidence type="ECO:0000313" key="9">
    <source>
        <dbReference type="Proteomes" id="UP000651156"/>
    </source>
</evidence>
<dbReference type="Pfam" id="PF01761">
    <property type="entry name" value="DHQ_synthase"/>
    <property type="match status" value="1"/>
</dbReference>
<keyword evidence="2" id="KW-0028">Amino-acid biosynthesis</keyword>
<dbReference type="GO" id="GO:0003856">
    <property type="term" value="F:3-dehydroquinate synthase activity"/>
    <property type="evidence" value="ECO:0007669"/>
    <property type="project" value="UniProtKB-EC"/>
</dbReference>
<feature type="domain" description="3-dehydroquinate synthase N-terminal" evidence="6">
    <location>
        <begin position="100"/>
        <end position="212"/>
    </location>
</feature>
<dbReference type="InterPro" id="IPR050071">
    <property type="entry name" value="Dehydroquinate_synthase"/>
</dbReference>
<evidence type="ECO:0000256" key="4">
    <source>
        <dbReference type="ARBA" id="ARBA00023141"/>
    </source>
</evidence>
<dbReference type="Proteomes" id="UP000651156">
    <property type="component" value="Unassembled WGS sequence"/>
</dbReference>
<dbReference type="NCBIfam" id="NF004852">
    <property type="entry name" value="PRK06203.1"/>
    <property type="match status" value="1"/>
</dbReference>
<dbReference type="CDD" id="cd08198">
    <property type="entry name" value="DHQS-like"/>
    <property type="match status" value="1"/>
</dbReference>
<evidence type="ECO:0000259" key="7">
    <source>
        <dbReference type="Pfam" id="PF24621"/>
    </source>
</evidence>
<dbReference type="InterPro" id="IPR030960">
    <property type="entry name" value="DHQS/DOIS_N"/>
</dbReference>
<dbReference type="Gene3D" id="3.40.50.1970">
    <property type="match status" value="1"/>
</dbReference>
<dbReference type="SUPFAM" id="SSF56796">
    <property type="entry name" value="Dehydroquinate synthase-like"/>
    <property type="match status" value="1"/>
</dbReference>
<gene>
    <name evidence="8" type="ORF">IQ230_06165</name>
</gene>
<reference evidence="8 9" key="1">
    <citation type="submission" date="2020-10" db="EMBL/GenBank/DDBJ databases">
        <authorList>
            <person name="Castelo-Branco R."/>
            <person name="Eusebio N."/>
            <person name="Adriana R."/>
            <person name="Vieira A."/>
            <person name="Brugerolle De Fraissinette N."/>
            <person name="Rezende De Castro R."/>
            <person name="Schneider M.P."/>
            <person name="Vasconcelos V."/>
            <person name="Leao P.N."/>
        </authorList>
    </citation>
    <scope>NUCLEOTIDE SEQUENCE [LARGE SCALE GENOMIC DNA]</scope>
    <source>
        <strain evidence="8 9">LEGE 06123</strain>
    </source>
</reference>
<evidence type="ECO:0000256" key="5">
    <source>
        <dbReference type="ARBA" id="ARBA00023239"/>
    </source>
</evidence>
<comment type="cofactor">
    <cofactor evidence="1">
        <name>NAD(+)</name>
        <dbReference type="ChEBI" id="CHEBI:57540"/>
    </cofactor>
</comment>
<proteinExistence type="predicted"/>
<evidence type="ECO:0000256" key="2">
    <source>
        <dbReference type="ARBA" id="ARBA00022605"/>
    </source>
</evidence>
<keyword evidence="5 8" id="KW-0456">Lyase</keyword>
<evidence type="ECO:0000313" key="8">
    <source>
        <dbReference type="EMBL" id="MBE9189953.1"/>
    </source>
</evidence>
<organism evidence="8 9">
    <name type="scientific">Gloeocapsopsis crepidinum LEGE 06123</name>
    <dbReference type="NCBI Taxonomy" id="588587"/>
    <lineage>
        <taxon>Bacteria</taxon>
        <taxon>Bacillati</taxon>
        <taxon>Cyanobacteriota</taxon>
        <taxon>Cyanophyceae</taxon>
        <taxon>Oscillatoriophycideae</taxon>
        <taxon>Chroococcales</taxon>
        <taxon>Chroococcaceae</taxon>
        <taxon>Gloeocapsopsis</taxon>
    </lineage>
</organism>
<evidence type="ECO:0000259" key="6">
    <source>
        <dbReference type="Pfam" id="PF01761"/>
    </source>
</evidence>
<keyword evidence="4" id="KW-0057">Aromatic amino acid biosynthesis</keyword>
<keyword evidence="3" id="KW-0520">NAD</keyword>
<evidence type="ECO:0000256" key="1">
    <source>
        <dbReference type="ARBA" id="ARBA00001911"/>
    </source>
</evidence>
<protein>
    <submittedName>
        <fullName evidence="8">3-dehydroquinate synthase</fullName>
        <ecNumber evidence="8">4.2.3.4</ecNumber>
    </submittedName>
</protein>
<dbReference type="Pfam" id="PF24621">
    <property type="entry name" value="DHQS_C"/>
    <property type="match status" value="1"/>
</dbReference>
<evidence type="ECO:0000256" key="3">
    <source>
        <dbReference type="ARBA" id="ARBA00023027"/>
    </source>
</evidence>
<dbReference type="InterPro" id="IPR056179">
    <property type="entry name" value="DHQS_C"/>
</dbReference>
<feature type="domain" description="3-dehydroquinate synthase C-terminal" evidence="7">
    <location>
        <begin position="214"/>
        <end position="340"/>
    </location>
</feature>
<name>A0ABR9URH9_9CHRO</name>
<dbReference type="PANTHER" id="PTHR43622">
    <property type="entry name" value="3-DEHYDROQUINATE SYNTHASE"/>
    <property type="match status" value="1"/>
</dbReference>
<dbReference type="RefSeq" id="WP_193931172.1">
    <property type="nucleotide sequence ID" value="NZ_CAWPMZ010000008.1"/>
</dbReference>
<sequence length="408" mass="45177">MTIGIKSASDMRSRSVPFGKSLKQCVPVTFNYDVHFTNGLFELDNPLLAQVLTIDGDSPKKVLTVIDAGLLQHQPTLLDKLAAYAEFYRNTFILVKHPAIVPGGEAAKNDPKLIEQLHQIIDRSGLCRHSYVLAIGGGAVLDMAGYAAATAHRGIRLIRVPTTVLAQNDSGVGVKNGINAFGKKNFLGTFAPPYAVLNDLNFLTTLDERDWRSGIAEAVKVALIKDADFFKFITKHATVLTQRDLQAMQELIYRCAQLHLEHIATSGDPFEKGSSRPLDFGHWAAHKLEQLTNYNLRHGEAVVIGIALDSTYSYLIGLLTKSDWQQILDTLQALGFSLYVPELVDKLHQPEHSDCIFRGLSEFREHLGGELTLMLLEKIGKGVEVHQVDLLVYEKAIALLQQYHDKLG</sequence>
<keyword evidence="9" id="KW-1185">Reference proteome</keyword>
<dbReference type="EC" id="4.2.3.4" evidence="8"/>
<dbReference type="Gene3D" id="1.20.1090.10">
    <property type="entry name" value="Dehydroquinate synthase-like - alpha domain"/>
    <property type="match status" value="1"/>
</dbReference>